<proteinExistence type="evidence at transcript level"/>
<dbReference type="InterPro" id="IPR006447">
    <property type="entry name" value="Myb_dom_plants"/>
</dbReference>
<evidence type="ECO:0000313" key="8">
    <source>
        <dbReference type="EMBL" id="ACF82295.1"/>
    </source>
</evidence>
<evidence type="ECO:0000256" key="6">
    <source>
        <dbReference type="SAM" id="MobiDB-lite"/>
    </source>
</evidence>
<feature type="domain" description="HTH myb-type" evidence="7">
    <location>
        <begin position="276"/>
        <end position="334"/>
    </location>
</feature>
<sequence length="459" mass="49268">MEMDPPPPPPLHADRRRRFRDYLLALEEERRKIQVFQRELPLCLDLVTQTIEGMRSHMDSVVVGSEETVSDHGGPVLEEFMPLKPTTLSSSSSQPHYQDEHDSAHYLEHRRGSAATANDVVDADKDGEAVGDLETAAASSSRPLPHPETKKAMPDWLQSVQLWSNQQQPSASPPQHQDELLLPCRPVALNACRKPGGAFQPFEKEKKKKDKEEKQRAELELPLPAAASSAVVGDSCDRAGVTDTDTDTAENNKASSNKGGNDKEAQLSSQSQAPSRKARRCWAPELHRRFLQALQQLGGSHVATPKQIRELMNVDGLTNDEVKSHLQKYRLHTRRPNSAAAAVQSGGTSVVAPPAAPQFVVVGGIWVPPPEYAAAVAVAAAAAAQPQQVHLAGDASGTTTTAADKVYAPVATTLTPAPRPRPRPRPERQSSSCSGARGSGDACSGSPAVLSSSSHTASA</sequence>
<evidence type="ECO:0000259" key="7">
    <source>
        <dbReference type="PROSITE" id="PS51294"/>
    </source>
</evidence>
<dbReference type="GO" id="GO:0005634">
    <property type="term" value="C:nucleus"/>
    <property type="evidence" value="ECO:0007669"/>
    <property type="project" value="UniProtKB-SubCell"/>
</dbReference>
<feature type="compositionally biased region" description="Basic and acidic residues" evidence="6">
    <location>
        <begin position="202"/>
        <end position="219"/>
    </location>
</feature>
<dbReference type="SMR" id="B4FJK2"/>
<dbReference type="Pfam" id="PF00249">
    <property type="entry name" value="Myb_DNA-binding"/>
    <property type="match status" value="1"/>
</dbReference>
<evidence type="ECO:0000256" key="5">
    <source>
        <dbReference type="ARBA" id="ARBA00023242"/>
    </source>
</evidence>
<dbReference type="GeneID" id="100216751"/>
<evidence type="ECO:0000256" key="1">
    <source>
        <dbReference type="ARBA" id="ARBA00004123"/>
    </source>
</evidence>
<feature type="compositionally biased region" description="Polar residues" evidence="6">
    <location>
        <begin position="249"/>
        <end position="259"/>
    </location>
</feature>
<comment type="subcellular location">
    <subcellularLocation>
        <location evidence="1">Nucleus</location>
    </subcellularLocation>
</comment>
<feature type="region of interest" description="Disordered" evidence="6">
    <location>
        <begin position="195"/>
        <end position="280"/>
    </location>
</feature>
<dbReference type="GO" id="GO:0003700">
    <property type="term" value="F:DNA-binding transcription factor activity"/>
    <property type="evidence" value="ECO:0007669"/>
    <property type="project" value="InterPro"/>
</dbReference>
<keyword evidence="2" id="KW-0805">Transcription regulation</keyword>
<keyword evidence="4" id="KW-0804">Transcription</keyword>
<dbReference type="ExpressionAtlas" id="B4FJK2">
    <property type="expression patterns" value="baseline and differential"/>
</dbReference>
<organism evidence="8">
    <name type="scientific">Zea mays</name>
    <name type="common">Maize</name>
    <dbReference type="NCBI Taxonomy" id="4577"/>
    <lineage>
        <taxon>Eukaryota</taxon>
        <taxon>Viridiplantae</taxon>
        <taxon>Streptophyta</taxon>
        <taxon>Embryophyta</taxon>
        <taxon>Tracheophyta</taxon>
        <taxon>Spermatophyta</taxon>
        <taxon>Magnoliopsida</taxon>
        <taxon>Liliopsida</taxon>
        <taxon>Poales</taxon>
        <taxon>Poaceae</taxon>
        <taxon>PACMAD clade</taxon>
        <taxon>Panicoideae</taxon>
        <taxon>Andropogonodae</taxon>
        <taxon>Andropogoneae</taxon>
        <taxon>Tripsacinae</taxon>
        <taxon>Zea</taxon>
    </lineage>
</organism>
<reference evidence="8" key="1">
    <citation type="journal article" date="2009" name="PLoS Genet.">
        <title>Sequencing, mapping, and analysis of 27,455 maize full-length cDNAs.</title>
        <authorList>
            <person name="Soderlund C."/>
            <person name="Descour A."/>
            <person name="Kudrna D."/>
            <person name="Bomhoff M."/>
            <person name="Boyd L."/>
            <person name="Currie J."/>
            <person name="Angelova A."/>
            <person name="Collura K."/>
            <person name="Wissotski M."/>
            <person name="Ashley E."/>
            <person name="Morrow D."/>
            <person name="Fernandes J."/>
            <person name="Walbot V."/>
            <person name="Yu Y."/>
        </authorList>
    </citation>
    <scope>NUCLEOTIDE SEQUENCE</scope>
    <source>
        <strain evidence="8">B73</strain>
    </source>
</reference>
<protein>
    <recommendedName>
        <fullName evidence="7">HTH myb-type domain-containing protein</fullName>
    </recommendedName>
</protein>
<dbReference type="InterPro" id="IPR044787">
    <property type="entry name" value="HHO5-like"/>
</dbReference>
<dbReference type="InterPro" id="IPR058673">
    <property type="entry name" value="HHO5-like_N"/>
</dbReference>
<dbReference type="GO" id="GO:0003677">
    <property type="term" value="F:DNA binding"/>
    <property type="evidence" value="ECO:0007669"/>
    <property type="project" value="UniProtKB-KW"/>
</dbReference>
<dbReference type="FunFam" id="1.10.10.60:FF:000002">
    <property type="entry name" value="Myb family transcription factor"/>
    <property type="match status" value="1"/>
</dbReference>
<dbReference type="PANTHER" id="PTHR31003:SF16">
    <property type="entry name" value="TRANSCRIPTION FACTOR HHO2"/>
    <property type="match status" value="1"/>
</dbReference>
<feature type="compositionally biased region" description="Low complexity" evidence="6">
    <location>
        <begin position="220"/>
        <end position="230"/>
    </location>
</feature>
<dbReference type="PROSITE" id="PS51294">
    <property type="entry name" value="HTH_MYB"/>
    <property type="match status" value="1"/>
</dbReference>
<accession>B4FJK2</accession>
<dbReference type="InterPro" id="IPR001005">
    <property type="entry name" value="SANT/Myb"/>
</dbReference>
<dbReference type="NCBIfam" id="TIGR01557">
    <property type="entry name" value="myb_SHAQKYF"/>
    <property type="match status" value="1"/>
</dbReference>
<evidence type="ECO:0000256" key="3">
    <source>
        <dbReference type="ARBA" id="ARBA00023125"/>
    </source>
</evidence>
<dbReference type="Pfam" id="PF26575">
    <property type="entry name" value="HHO5_N"/>
    <property type="match status" value="1"/>
</dbReference>
<dbReference type="PANTHER" id="PTHR31003">
    <property type="entry name" value="MYB FAMILY TRANSCRIPTION FACTOR"/>
    <property type="match status" value="1"/>
</dbReference>
<dbReference type="RefSeq" id="NP_001136626.1">
    <property type="nucleotide sequence ID" value="NM_001143154.1"/>
</dbReference>
<evidence type="ECO:0000256" key="4">
    <source>
        <dbReference type="ARBA" id="ARBA00023163"/>
    </source>
</evidence>
<keyword evidence="5" id="KW-0539">Nucleus</keyword>
<dbReference type="KEGG" id="zma:100216751"/>
<feature type="region of interest" description="Disordered" evidence="6">
    <location>
        <begin position="403"/>
        <end position="459"/>
    </location>
</feature>
<dbReference type="AlphaFoldDB" id="B4FJK2"/>
<dbReference type="InterPro" id="IPR017930">
    <property type="entry name" value="Myb_dom"/>
</dbReference>
<dbReference type="Gene3D" id="1.10.10.60">
    <property type="entry name" value="Homeodomain-like"/>
    <property type="match status" value="1"/>
</dbReference>
<evidence type="ECO:0000256" key="2">
    <source>
        <dbReference type="ARBA" id="ARBA00023015"/>
    </source>
</evidence>
<dbReference type="EMBL" id="BT037290">
    <property type="protein sequence ID" value="ACF82295.1"/>
    <property type="molecule type" value="mRNA"/>
</dbReference>
<dbReference type="SUPFAM" id="SSF46689">
    <property type="entry name" value="Homeodomain-like"/>
    <property type="match status" value="1"/>
</dbReference>
<feature type="compositionally biased region" description="Polar residues" evidence="6">
    <location>
        <begin position="449"/>
        <end position="459"/>
    </location>
</feature>
<dbReference type="OrthoDB" id="1908613at2759"/>
<feature type="compositionally biased region" description="Low complexity" evidence="6">
    <location>
        <begin position="403"/>
        <end position="416"/>
    </location>
</feature>
<name>B4FJK2_MAIZE</name>
<dbReference type="InterPro" id="IPR009057">
    <property type="entry name" value="Homeodomain-like_sf"/>
</dbReference>
<keyword evidence="3" id="KW-0238">DNA-binding</keyword>